<dbReference type="RefSeq" id="WP_266151807.1">
    <property type="nucleotide sequence ID" value="NZ_CP064028.1"/>
</dbReference>
<dbReference type="Pfam" id="PF01361">
    <property type="entry name" value="Tautomerase"/>
    <property type="match status" value="1"/>
</dbReference>
<keyword evidence="4" id="KW-1185">Reference proteome</keyword>
<keyword evidence="1" id="KW-0413">Isomerase</keyword>
<dbReference type="SUPFAM" id="SSF55331">
    <property type="entry name" value="Tautomerase/MIF"/>
    <property type="match status" value="1"/>
</dbReference>
<accession>A0ABV9C529</accession>
<gene>
    <name evidence="3" type="ORF">ACFO5W_14330</name>
</gene>
<dbReference type="Proteomes" id="UP001595961">
    <property type="component" value="Unassembled WGS sequence"/>
</dbReference>
<protein>
    <submittedName>
        <fullName evidence="3">Tautomerase family protein</fullName>
    </submittedName>
</protein>
<feature type="domain" description="4-oxalocrotonate tautomerase-like" evidence="2">
    <location>
        <begin position="3"/>
        <end position="47"/>
    </location>
</feature>
<dbReference type="Gene3D" id="3.30.429.10">
    <property type="entry name" value="Macrophage Migration Inhibitory Factor"/>
    <property type="match status" value="1"/>
</dbReference>
<evidence type="ECO:0000256" key="1">
    <source>
        <dbReference type="ARBA" id="ARBA00023235"/>
    </source>
</evidence>
<proteinExistence type="predicted"/>
<name>A0ABV9C529_9GAMM</name>
<reference evidence="4" key="1">
    <citation type="journal article" date="2019" name="Int. J. Syst. Evol. Microbiol.">
        <title>The Global Catalogue of Microorganisms (GCM) 10K type strain sequencing project: providing services to taxonomists for standard genome sequencing and annotation.</title>
        <authorList>
            <consortium name="The Broad Institute Genomics Platform"/>
            <consortium name="The Broad Institute Genome Sequencing Center for Infectious Disease"/>
            <person name="Wu L."/>
            <person name="Ma J."/>
        </authorList>
    </citation>
    <scope>NUCLEOTIDE SEQUENCE [LARGE SCALE GENOMIC DNA]</scope>
    <source>
        <strain evidence="4">CCM 4481</strain>
    </source>
</reference>
<evidence type="ECO:0000313" key="3">
    <source>
        <dbReference type="EMBL" id="MFC4527817.1"/>
    </source>
</evidence>
<organism evidence="3 4">
    <name type="scientific">Dyella halodurans</name>
    <dbReference type="NCBI Taxonomy" id="1920171"/>
    <lineage>
        <taxon>Bacteria</taxon>
        <taxon>Pseudomonadati</taxon>
        <taxon>Pseudomonadota</taxon>
        <taxon>Gammaproteobacteria</taxon>
        <taxon>Lysobacterales</taxon>
        <taxon>Rhodanobacteraceae</taxon>
        <taxon>Dyella</taxon>
    </lineage>
</organism>
<dbReference type="EMBL" id="JBHSGA010000017">
    <property type="protein sequence ID" value="MFC4527817.1"/>
    <property type="molecule type" value="Genomic_DNA"/>
</dbReference>
<sequence>MAILTIDLRSWRSDERLPALAAGLIDAVSKLTGEPRDQVVLIIHDGAGHHLVENNDHLAAVPDIRSDA</sequence>
<evidence type="ECO:0000259" key="2">
    <source>
        <dbReference type="Pfam" id="PF01361"/>
    </source>
</evidence>
<comment type="caution">
    <text evidence="3">The sequence shown here is derived from an EMBL/GenBank/DDBJ whole genome shotgun (WGS) entry which is preliminary data.</text>
</comment>
<dbReference type="InterPro" id="IPR004370">
    <property type="entry name" value="4-OT-like_dom"/>
</dbReference>
<evidence type="ECO:0000313" key="4">
    <source>
        <dbReference type="Proteomes" id="UP001595961"/>
    </source>
</evidence>
<dbReference type="InterPro" id="IPR014347">
    <property type="entry name" value="Tautomerase/MIF_sf"/>
</dbReference>